<evidence type="ECO:0000313" key="7">
    <source>
        <dbReference type="Proteomes" id="UP000184330"/>
    </source>
</evidence>
<proteinExistence type="predicted"/>
<reference evidence="6 7" key="1">
    <citation type="submission" date="2016-03" db="EMBL/GenBank/DDBJ databases">
        <authorList>
            <person name="Ploux O."/>
        </authorList>
    </citation>
    <scope>NUCLEOTIDE SEQUENCE [LARGE SCALE GENOMIC DNA]</scope>
    <source>
        <strain evidence="6 7">UAMH 11012</strain>
    </source>
</reference>
<evidence type="ECO:0000256" key="3">
    <source>
        <dbReference type="ARBA" id="ARBA00023242"/>
    </source>
</evidence>
<evidence type="ECO:0000259" key="5">
    <source>
        <dbReference type="PROSITE" id="PS50048"/>
    </source>
</evidence>
<feature type="compositionally biased region" description="Basic and acidic residues" evidence="4">
    <location>
        <begin position="102"/>
        <end position="117"/>
    </location>
</feature>
<feature type="compositionally biased region" description="Basic and acidic residues" evidence="4">
    <location>
        <begin position="125"/>
        <end position="137"/>
    </location>
</feature>
<comment type="subcellular location">
    <subcellularLocation>
        <location evidence="1">Nucleus</location>
    </subcellularLocation>
</comment>
<keyword evidence="2" id="KW-0479">Metal-binding</keyword>
<dbReference type="InterPro" id="IPR007219">
    <property type="entry name" value="XnlR_reg_dom"/>
</dbReference>
<dbReference type="STRING" id="576137.A0A1L7WVV3"/>
<keyword evidence="3" id="KW-0539">Nucleus</keyword>
<dbReference type="GO" id="GO:0000981">
    <property type="term" value="F:DNA-binding transcription factor activity, RNA polymerase II-specific"/>
    <property type="evidence" value="ECO:0007669"/>
    <property type="project" value="InterPro"/>
</dbReference>
<dbReference type="Pfam" id="PF04082">
    <property type="entry name" value="Fungal_trans"/>
    <property type="match status" value="1"/>
</dbReference>
<feature type="region of interest" description="Disordered" evidence="4">
    <location>
        <begin position="91"/>
        <end position="137"/>
    </location>
</feature>
<evidence type="ECO:0000256" key="4">
    <source>
        <dbReference type="SAM" id="MobiDB-lite"/>
    </source>
</evidence>
<dbReference type="Pfam" id="PF00172">
    <property type="entry name" value="Zn_clus"/>
    <property type="match status" value="1"/>
</dbReference>
<dbReference type="SMART" id="SM00906">
    <property type="entry name" value="Fungal_trans"/>
    <property type="match status" value="1"/>
</dbReference>
<dbReference type="GO" id="GO:0005634">
    <property type="term" value="C:nucleus"/>
    <property type="evidence" value="ECO:0007669"/>
    <property type="project" value="UniProtKB-SubCell"/>
</dbReference>
<sequence>MLSTPSGPGGNNTPELPPPPAYKITRGHSCVLCQQRKVRCDRQKPCANCIKARAECIPSAPTLPRRRRRKLAETDIVGRLKRAEDLLRKNGVKIDDDDEGEEQRNEEPSGSRPEREPVLSMTGPRRRDAPPGALFKDKENSHYVESTLWENLRDEIQDPKDALQGSSDSDETNETALYPNPETLLVGYGSHSADLSALHPPAVQIFRMWQTFLVNVNPLVKMFHAPTIQQLILDASGNLENIPRHTEALMFAIYFLAVTSLTTEDCQSMFGASKNQLLAKYSHGTQQALINARFLKSLNILCLQSLVLYLLGVRKCYDPHSLWILTGVCVRISQRLGLHRDGSNHKISPFDAEIRRRTWWQIVFLDGHSSKLAGAGFPGWLAKFDTKIPLNISDSDMSPTMTEPPKEKEGATEMLFCCLRYETAQALRSMRKIGGKYGGWHITPGPEVIPEKDKAIDELEKRFDEKFIRFCDPSIPLHLLAIYIAKSVICTMRIMAHHPRQYPDKGASMPQKEKDMLFSESLKELEYDSLGNTTKCIQGFLWHTTSHFQFDAFIYIISELRHRTDGDLVERAWQQVIFSYEHRPEMITDTKNSLYVAIGNLTLKAWARREETQLHSQVPPPRFISLLRTQRNIPDPPRRPTPPQRRDHIARQNLITGSSSMVPMSMAYNNTTPDGWSNVDYGFDVDVGMSMPDITPVDWEYWQTLMDGDLPPYMGDDSGAPGAGGGFWPN</sequence>
<evidence type="ECO:0000313" key="6">
    <source>
        <dbReference type="EMBL" id="CZR56921.1"/>
    </source>
</evidence>
<dbReference type="CDD" id="cd12148">
    <property type="entry name" value="fungal_TF_MHR"/>
    <property type="match status" value="1"/>
</dbReference>
<dbReference type="GO" id="GO:0006351">
    <property type="term" value="P:DNA-templated transcription"/>
    <property type="evidence" value="ECO:0007669"/>
    <property type="project" value="InterPro"/>
</dbReference>
<dbReference type="PROSITE" id="PS50048">
    <property type="entry name" value="ZN2_CY6_FUNGAL_2"/>
    <property type="match status" value="1"/>
</dbReference>
<gene>
    <name evidence="6" type="ORF">PAC_06810</name>
</gene>
<protein>
    <submittedName>
        <fullName evidence="6">Related to binuclear zinc cluster transcription factor that regulates the ratio between aurofusarin and rubrofusarin biosynthesis</fullName>
    </submittedName>
</protein>
<keyword evidence="7" id="KW-1185">Reference proteome</keyword>
<dbReference type="SMART" id="SM00066">
    <property type="entry name" value="GAL4"/>
    <property type="match status" value="1"/>
</dbReference>
<feature type="compositionally biased region" description="Polar residues" evidence="4">
    <location>
        <begin position="1"/>
        <end position="14"/>
    </location>
</feature>
<feature type="domain" description="Zn(2)-C6 fungal-type" evidence="5">
    <location>
        <begin position="29"/>
        <end position="56"/>
    </location>
</feature>
<name>A0A1L7WVV3_9HELO</name>
<dbReference type="CDD" id="cd00067">
    <property type="entry name" value="GAL4"/>
    <property type="match status" value="1"/>
</dbReference>
<dbReference type="EMBL" id="FJOG01000009">
    <property type="protein sequence ID" value="CZR56921.1"/>
    <property type="molecule type" value="Genomic_DNA"/>
</dbReference>
<feature type="region of interest" description="Disordered" evidence="4">
    <location>
        <begin position="1"/>
        <end position="20"/>
    </location>
</feature>
<organism evidence="6 7">
    <name type="scientific">Phialocephala subalpina</name>
    <dbReference type="NCBI Taxonomy" id="576137"/>
    <lineage>
        <taxon>Eukaryota</taxon>
        <taxon>Fungi</taxon>
        <taxon>Dikarya</taxon>
        <taxon>Ascomycota</taxon>
        <taxon>Pezizomycotina</taxon>
        <taxon>Leotiomycetes</taxon>
        <taxon>Helotiales</taxon>
        <taxon>Mollisiaceae</taxon>
        <taxon>Phialocephala</taxon>
        <taxon>Phialocephala fortinii species complex</taxon>
    </lineage>
</organism>
<dbReference type="GO" id="GO:0008270">
    <property type="term" value="F:zinc ion binding"/>
    <property type="evidence" value="ECO:0007669"/>
    <property type="project" value="InterPro"/>
</dbReference>
<dbReference type="OrthoDB" id="2269373at2759"/>
<dbReference type="PANTHER" id="PTHR31001">
    <property type="entry name" value="UNCHARACTERIZED TRANSCRIPTIONAL REGULATORY PROTEIN"/>
    <property type="match status" value="1"/>
</dbReference>
<dbReference type="SUPFAM" id="SSF57701">
    <property type="entry name" value="Zn2/Cys6 DNA-binding domain"/>
    <property type="match status" value="1"/>
</dbReference>
<dbReference type="GO" id="GO:0003677">
    <property type="term" value="F:DNA binding"/>
    <property type="evidence" value="ECO:0007669"/>
    <property type="project" value="InterPro"/>
</dbReference>
<dbReference type="Gene3D" id="4.10.240.10">
    <property type="entry name" value="Zn(2)-C6 fungal-type DNA-binding domain"/>
    <property type="match status" value="1"/>
</dbReference>
<dbReference type="InterPro" id="IPR036864">
    <property type="entry name" value="Zn2-C6_fun-type_DNA-bd_sf"/>
</dbReference>
<accession>A0A1L7WVV3</accession>
<evidence type="ECO:0000256" key="1">
    <source>
        <dbReference type="ARBA" id="ARBA00004123"/>
    </source>
</evidence>
<dbReference type="AlphaFoldDB" id="A0A1L7WVV3"/>
<dbReference type="InterPro" id="IPR050613">
    <property type="entry name" value="Sec_Metabolite_Reg"/>
</dbReference>
<dbReference type="InterPro" id="IPR001138">
    <property type="entry name" value="Zn2Cys6_DnaBD"/>
</dbReference>
<evidence type="ECO:0000256" key="2">
    <source>
        <dbReference type="ARBA" id="ARBA00022723"/>
    </source>
</evidence>
<dbReference type="PANTHER" id="PTHR31001:SF85">
    <property type="entry name" value="ZN(II)2CYS6 TRANSCRIPTION FACTOR (EUROFUNG)"/>
    <property type="match status" value="1"/>
</dbReference>
<dbReference type="Proteomes" id="UP000184330">
    <property type="component" value="Unassembled WGS sequence"/>
</dbReference>